<organism evidence="2 3">
    <name type="scientific">Streptomyces filamentosus</name>
    <name type="common">Streptomyces roseosporus</name>
    <dbReference type="NCBI Taxonomy" id="67294"/>
    <lineage>
        <taxon>Bacteria</taxon>
        <taxon>Bacillati</taxon>
        <taxon>Actinomycetota</taxon>
        <taxon>Actinomycetes</taxon>
        <taxon>Kitasatosporales</taxon>
        <taxon>Streptomycetaceae</taxon>
        <taxon>Streptomyces</taxon>
    </lineage>
</organism>
<feature type="region of interest" description="Disordered" evidence="1">
    <location>
        <begin position="67"/>
        <end position="88"/>
    </location>
</feature>
<evidence type="ECO:0000256" key="1">
    <source>
        <dbReference type="SAM" id="MobiDB-lite"/>
    </source>
</evidence>
<reference evidence="2" key="2">
    <citation type="submission" date="2020-09" db="EMBL/GenBank/DDBJ databases">
        <authorList>
            <person name="Sun Q."/>
            <person name="Ohkuma M."/>
        </authorList>
    </citation>
    <scope>NUCLEOTIDE SEQUENCE</scope>
    <source>
        <strain evidence="2">JCM 4122</strain>
    </source>
</reference>
<proteinExistence type="predicted"/>
<name>A0A919ERR0_STRFL</name>
<reference evidence="2" key="1">
    <citation type="journal article" date="2014" name="Int. J. Syst. Evol. Microbiol.">
        <title>Complete genome sequence of Corynebacterium casei LMG S-19264T (=DSM 44701T), isolated from a smear-ripened cheese.</title>
        <authorList>
            <consortium name="US DOE Joint Genome Institute (JGI-PGF)"/>
            <person name="Walter F."/>
            <person name="Albersmeier A."/>
            <person name="Kalinowski J."/>
            <person name="Ruckert C."/>
        </authorList>
    </citation>
    <scope>NUCLEOTIDE SEQUENCE</scope>
    <source>
        <strain evidence="2">JCM 4122</strain>
    </source>
</reference>
<gene>
    <name evidence="2" type="ORF">GCM10017667_55040</name>
</gene>
<comment type="caution">
    <text evidence="2">The sequence shown here is derived from an EMBL/GenBank/DDBJ whole genome shotgun (WGS) entry which is preliminary data.</text>
</comment>
<evidence type="ECO:0000313" key="3">
    <source>
        <dbReference type="Proteomes" id="UP000632849"/>
    </source>
</evidence>
<feature type="compositionally biased region" description="Basic residues" evidence="1">
    <location>
        <begin position="79"/>
        <end position="88"/>
    </location>
</feature>
<dbReference type="AlphaFoldDB" id="A0A919ERR0"/>
<accession>A0A919ERR0</accession>
<protein>
    <submittedName>
        <fullName evidence="2">Uncharacterized protein</fullName>
    </submittedName>
</protein>
<dbReference type="Proteomes" id="UP000632849">
    <property type="component" value="Unassembled WGS sequence"/>
</dbReference>
<keyword evidence="3" id="KW-1185">Reference proteome</keyword>
<evidence type="ECO:0000313" key="2">
    <source>
        <dbReference type="EMBL" id="GHG13916.1"/>
    </source>
</evidence>
<dbReference type="EMBL" id="BNBE01000002">
    <property type="protein sequence ID" value="GHG13916.1"/>
    <property type="molecule type" value="Genomic_DNA"/>
</dbReference>
<sequence>MSSAYLIDGRGPVVGEAAPGGKLHRAVVYRSGPAPWAGCGRAQRLETTSLTLADDADPSRFCRHAGCMGPRAGSSRPRPPQHRHTSMN</sequence>